<dbReference type="InterPro" id="IPR001123">
    <property type="entry name" value="LeuE-type"/>
</dbReference>
<evidence type="ECO:0000256" key="4">
    <source>
        <dbReference type="ARBA" id="ARBA00022989"/>
    </source>
</evidence>
<dbReference type="RefSeq" id="WP_011399257.1">
    <property type="nucleotide sequence ID" value="NC_007645.1"/>
</dbReference>
<evidence type="ECO:0000256" key="3">
    <source>
        <dbReference type="ARBA" id="ARBA00022692"/>
    </source>
</evidence>
<name>Q2SAY0_HAHCH</name>
<dbReference type="STRING" id="349521.HCH_05532"/>
<dbReference type="EMBL" id="CP000155">
    <property type="protein sequence ID" value="ABC32194.1"/>
    <property type="molecule type" value="Genomic_DNA"/>
</dbReference>
<gene>
    <name evidence="7" type="ordered locus">HCH_05532</name>
</gene>
<dbReference type="PIRSF" id="PIRSF006324">
    <property type="entry name" value="LeuE"/>
    <property type="match status" value="1"/>
</dbReference>
<evidence type="ECO:0000256" key="1">
    <source>
        <dbReference type="ARBA" id="ARBA00004651"/>
    </source>
</evidence>
<dbReference type="AlphaFoldDB" id="Q2SAY0"/>
<evidence type="ECO:0000313" key="7">
    <source>
        <dbReference type="EMBL" id="ABC32194.1"/>
    </source>
</evidence>
<dbReference type="Pfam" id="PF01810">
    <property type="entry name" value="LysE"/>
    <property type="match status" value="1"/>
</dbReference>
<protein>
    <submittedName>
        <fullName evidence="7">Putative threonine efflux protein</fullName>
    </submittedName>
</protein>
<dbReference type="GO" id="GO:0005886">
    <property type="term" value="C:plasma membrane"/>
    <property type="evidence" value="ECO:0007669"/>
    <property type="project" value="UniProtKB-SubCell"/>
</dbReference>
<keyword evidence="8" id="KW-1185">Reference proteome</keyword>
<keyword evidence="2" id="KW-1003">Cell membrane</keyword>
<keyword evidence="3 6" id="KW-0812">Transmembrane</keyword>
<feature type="transmembrane region" description="Helical" evidence="6">
    <location>
        <begin position="189"/>
        <end position="207"/>
    </location>
</feature>
<evidence type="ECO:0000256" key="2">
    <source>
        <dbReference type="ARBA" id="ARBA00022475"/>
    </source>
</evidence>
<dbReference type="GO" id="GO:0015171">
    <property type="term" value="F:amino acid transmembrane transporter activity"/>
    <property type="evidence" value="ECO:0007669"/>
    <property type="project" value="TreeGrafter"/>
</dbReference>
<dbReference type="PANTHER" id="PTHR30086">
    <property type="entry name" value="ARGININE EXPORTER PROTEIN ARGO"/>
    <property type="match status" value="1"/>
</dbReference>
<keyword evidence="5 6" id="KW-0472">Membrane</keyword>
<dbReference type="eggNOG" id="COG1280">
    <property type="taxonomic scope" value="Bacteria"/>
</dbReference>
<feature type="transmembrane region" description="Helical" evidence="6">
    <location>
        <begin position="43"/>
        <end position="67"/>
    </location>
</feature>
<dbReference type="HOGENOM" id="CLU_079569_0_1_6"/>
<evidence type="ECO:0000256" key="6">
    <source>
        <dbReference type="SAM" id="Phobius"/>
    </source>
</evidence>
<organism evidence="7 8">
    <name type="scientific">Hahella chejuensis (strain KCTC 2396)</name>
    <dbReference type="NCBI Taxonomy" id="349521"/>
    <lineage>
        <taxon>Bacteria</taxon>
        <taxon>Pseudomonadati</taxon>
        <taxon>Pseudomonadota</taxon>
        <taxon>Gammaproteobacteria</taxon>
        <taxon>Oceanospirillales</taxon>
        <taxon>Hahellaceae</taxon>
        <taxon>Hahella</taxon>
    </lineage>
</organism>
<feature type="transmembrane region" description="Helical" evidence="6">
    <location>
        <begin position="73"/>
        <end position="92"/>
    </location>
</feature>
<comment type="subcellular location">
    <subcellularLocation>
        <location evidence="1">Cell membrane</location>
        <topology evidence="1">Multi-pass membrane protein</topology>
    </subcellularLocation>
</comment>
<keyword evidence="4 6" id="KW-1133">Transmembrane helix</keyword>
<feature type="transmembrane region" description="Helical" evidence="6">
    <location>
        <begin position="153"/>
        <end position="174"/>
    </location>
</feature>
<feature type="transmembrane region" description="Helical" evidence="6">
    <location>
        <begin position="12"/>
        <end position="31"/>
    </location>
</feature>
<sequence>MSNDLLSAELIQVSMIAIFMAISPGADFAMVTRNSLFYSRRAGLLAALGVASATWVHTAYTLAGLVVLMASSVWVFTAVKWMGGLYLVYIGWKTWKSRLEIPQQHELSNSAKSDWAYFRQGFITNATNPKTTLFYLSIFTQVVNPDTSLAVQLLYGLIISLAHGLWFSILAIGITHQRVLEKLRAGGRHIGRALGGALMAMGVGLMASHR</sequence>
<reference evidence="7 8" key="1">
    <citation type="journal article" date="2005" name="Nucleic Acids Res.">
        <title>Genomic blueprint of Hahella chejuensis, a marine microbe producing an algicidal agent.</title>
        <authorList>
            <person name="Jeong H."/>
            <person name="Yim J.H."/>
            <person name="Lee C."/>
            <person name="Choi S.-H."/>
            <person name="Park Y.K."/>
            <person name="Yoon S.H."/>
            <person name="Hur C.-G."/>
            <person name="Kang H.-Y."/>
            <person name="Kim D."/>
            <person name="Lee H.H."/>
            <person name="Park K.H."/>
            <person name="Park S.-H."/>
            <person name="Park H.-S."/>
            <person name="Lee H.K."/>
            <person name="Oh T.K."/>
            <person name="Kim J.F."/>
        </authorList>
    </citation>
    <scope>NUCLEOTIDE SEQUENCE [LARGE SCALE GENOMIC DNA]</scope>
    <source>
        <strain evidence="7 8">KCTC 2396</strain>
    </source>
</reference>
<evidence type="ECO:0000256" key="5">
    <source>
        <dbReference type="ARBA" id="ARBA00023136"/>
    </source>
</evidence>
<evidence type="ECO:0000313" key="8">
    <source>
        <dbReference type="Proteomes" id="UP000000238"/>
    </source>
</evidence>
<dbReference type="Proteomes" id="UP000000238">
    <property type="component" value="Chromosome"/>
</dbReference>
<proteinExistence type="predicted"/>
<dbReference type="PANTHER" id="PTHR30086:SF21">
    <property type="entry name" value="TRANSPORT PROTEIN"/>
    <property type="match status" value="1"/>
</dbReference>
<dbReference type="KEGG" id="hch:HCH_05532"/>
<accession>Q2SAY0</accession>